<name>A0A0A8UMV5_LEGHA</name>
<dbReference type="SUPFAM" id="SSF51905">
    <property type="entry name" value="FAD/NAD(P)-binding domain"/>
    <property type="match status" value="1"/>
</dbReference>
<dbReference type="KEGG" id="lha:LHA_1129"/>
<dbReference type="Proteomes" id="UP000032803">
    <property type="component" value="Chromosome I"/>
</dbReference>
<dbReference type="OrthoDB" id="5793379at2"/>
<dbReference type="AlphaFoldDB" id="A0A0A8UMV5"/>
<protein>
    <submittedName>
        <fullName evidence="1">Lycopene cyclase</fullName>
    </submittedName>
</protein>
<dbReference type="InterPro" id="IPR036188">
    <property type="entry name" value="FAD/NAD-bd_sf"/>
</dbReference>
<organism evidence="1 2">
    <name type="scientific">Legionella hackeliae</name>
    <dbReference type="NCBI Taxonomy" id="449"/>
    <lineage>
        <taxon>Bacteria</taxon>
        <taxon>Pseudomonadati</taxon>
        <taxon>Pseudomonadota</taxon>
        <taxon>Gammaproteobacteria</taxon>
        <taxon>Legionellales</taxon>
        <taxon>Legionellaceae</taxon>
        <taxon>Legionella</taxon>
    </lineage>
</organism>
<sequence>MPSHNCDVLILGGGCAGLATAFFYSQTQGSQTIDIIEQREFYEDDRSWCFWLTMDQFPHKDIIFHQWPTWTLSKGSVVIEHTNLATPYAIIKSKDYYNKVLAAIEDDPRQKLHLNIKVFAISKEKNCFVVDTSIGKFIARHVIDTRPNQFILRKKAPLHQIFYGVEIKTKQPVFNPTSAHLMNNLVANDIYCQFDYVLPFSPYHALLEVTRFSSIYHEPEQLMQECIKLAHQYTTEFDTLRQEAAVLPMGIDKVAQNSKSCHVFAQHQGSLRASSGYGFLRIQQRAWHHAQQIGMNKALKEPVLDLAIDRWMDLCFCRVLLRQMPLSPEIFILLASRLNPSQFAHFMNGTLGWSLRWNVIRAVPSWPFIKAVL</sequence>
<dbReference type="Gene3D" id="3.50.50.60">
    <property type="entry name" value="FAD/NAD(P)-binding domain"/>
    <property type="match status" value="1"/>
</dbReference>
<dbReference type="STRING" id="449.LHA_1129"/>
<accession>A0A0A8UMV5</accession>
<evidence type="ECO:0000313" key="1">
    <source>
        <dbReference type="EMBL" id="CEK10185.1"/>
    </source>
</evidence>
<gene>
    <name evidence="1" type="ORF">LHA_1129</name>
</gene>
<dbReference type="PATRIC" id="fig|449.7.peg.3139"/>
<dbReference type="RefSeq" id="WP_045105594.1">
    <property type="nucleotide sequence ID" value="NZ_LN681225.1"/>
</dbReference>
<dbReference type="EMBL" id="LN681225">
    <property type="protein sequence ID" value="CEK10185.1"/>
    <property type="molecule type" value="Genomic_DNA"/>
</dbReference>
<evidence type="ECO:0000313" key="2">
    <source>
        <dbReference type="Proteomes" id="UP000032803"/>
    </source>
</evidence>
<keyword evidence="2" id="KW-1185">Reference proteome</keyword>
<dbReference type="HOGENOM" id="CLU_042644_1_0_6"/>
<reference evidence="2" key="1">
    <citation type="submission" date="2014-09" db="EMBL/GenBank/DDBJ databases">
        <authorList>
            <person name="Gomez-Valero L."/>
        </authorList>
    </citation>
    <scope>NUCLEOTIDE SEQUENCE [LARGE SCALE GENOMIC DNA]</scope>
    <source>
        <strain evidence="2">ATCC35250</strain>
    </source>
</reference>
<dbReference type="Pfam" id="PF05834">
    <property type="entry name" value="Lycopene_cycl"/>
    <property type="match status" value="1"/>
</dbReference>
<proteinExistence type="predicted"/>